<dbReference type="GO" id="GO:0016887">
    <property type="term" value="F:ATP hydrolysis activity"/>
    <property type="evidence" value="ECO:0007669"/>
    <property type="project" value="InterPro"/>
</dbReference>
<keyword evidence="3" id="KW-1003">Cell membrane</keyword>
<evidence type="ECO:0000259" key="9">
    <source>
        <dbReference type="PROSITE" id="PS50893"/>
    </source>
</evidence>
<protein>
    <submittedName>
        <fullName evidence="10">ABC transporter ATP-binding protein</fullName>
    </submittedName>
</protein>
<dbReference type="PANTHER" id="PTHR42711">
    <property type="entry name" value="ABC TRANSPORTER ATP-BINDING PROTEIN"/>
    <property type="match status" value="1"/>
</dbReference>
<feature type="domain" description="ABC transporter" evidence="9">
    <location>
        <begin position="10"/>
        <end position="235"/>
    </location>
</feature>
<evidence type="ECO:0000256" key="4">
    <source>
        <dbReference type="ARBA" id="ARBA00022741"/>
    </source>
</evidence>
<dbReference type="Pfam" id="PF00005">
    <property type="entry name" value="ABC_tran"/>
    <property type="match status" value="1"/>
</dbReference>
<dbReference type="InterPro" id="IPR003593">
    <property type="entry name" value="AAA+_ATPase"/>
</dbReference>
<keyword evidence="7" id="KW-0472">Membrane</keyword>
<evidence type="ECO:0000256" key="1">
    <source>
        <dbReference type="ARBA" id="ARBA00004202"/>
    </source>
</evidence>
<evidence type="ECO:0000313" key="10">
    <source>
        <dbReference type="EMBL" id="XCG64865.1"/>
    </source>
</evidence>
<dbReference type="PANTHER" id="PTHR42711:SF17">
    <property type="entry name" value="ABC TRANSPORTER ATP-BINDING PROTEIN"/>
    <property type="match status" value="1"/>
</dbReference>
<dbReference type="SMART" id="SM00382">
    <property type="entry name" value="AAA"/>
    <property type="match status" value="1"/>
</dbReference>
<keyword evidence="8" id="KW-0046">Antibiotic resistance</keyword>
<keyword evidence="2" id="KW-0813">Transport</keyword>
<gene>
    <name evidence="10" type="ORF">ABLG96_05995</name>
</gene>
<evidence type="ECO:0000256" key="2">
    <source>
        <dbReference type="ARBA" id="ARBA00022448"/>
    </source>
</evidence>
<dbReference type="FunFam" id="3.40.50.300:FF:000589">
    <property type="entry name" value="ABC transporter, ATP-binding subunit"/>
    <property type="match status" value="1"/>
</dbReference>
<evidence type="ECO:0000256" key="8">
    <source>
        <dbReference type="ARBA" id="ARBA00023251"/>
    </source>
</evidence>
<organism evidence="10">
    <name type="scientific">Nakamurella sp. A5-74</name>
    <dbReference type="NCBI Taxonomy" id="3158264"/>
    <lineage>
        <taxon>Bacteria</taxon>
        <taxon>Bacillati</taxon>
        <taxon>Actinomycetota</taxon>
        <taxon>Actinomycetes</taxon>
        <taxon>Nakamurellales</taxon>
        <taxon>Nakamurellaceae</taxon>
        <taxon>Nakamurella</taxon>
    </lineage>
</organism>
<dbReference type="AlphaFoldDB" id="A0AAU8DRC8"/>
<dbReference type="InterPro" id="IPR027417">
    <property type="entry name" value="P-loop_NTPase"/>
</dbReference>
<dbReference type="GO" id="GO:0005886">
    <property type="term" value="C:plasma membrane"/>
    <property type="evidence" value="ECO:0007669"/>
    <property type="project" value="UniProtKB-SubCell"/>
</dbReference>
<sequence>MASKEPTAAISMRGVSKSYDGRPVLHELDLEVKRGEVYALLGPNGAGKTTTVEILEGLRRPDSGQVSVLGDIPWGAHASWRDRIGVVLQESSDASDLSVYEAVAHHRIYYSRPRAVDDVLASVGLAEASRSRVGVLSGGQRRRLDVALALVGSPDLVFLDEPTTGFDPAARRDFWSLVLEMRDQGTTVLLTTHYMEEAERLSDRVGVLLRGRLIAQGTTHELGERFGRESAVSWTDGDGAHSVRTPQPEQHVAALQSRGRQVAGLTITRPTLEDVYLSLIETKVSP</sequence>
<comment type="subcellular location">
    <subcellularLocation>
        <location evidence="1">Cell membrane</location>
        <topology evidence="1">Peripheral membrane protein</topology>
    </subcellularLocation>
</comment>
<dbReference type="Gene3D" id="3.40.50.300">
    <property type="entry name" value="P-loop containing nucleotide triphosphate hydrolases"/>
    <property type="match status" value="1"/>
</dbReference>
<proteinExistence type="predicted"/>
<dbReference type="InterPro" id="IPR017871">
    <property type="entry name" value="ABC_transporter-like_CS"/>
</dbReference>
<keyword evidence="5 10" id="KW-0067">ATP-binding</keyword>
<dbReference type="RefSeq" id="WP_353650477.1">
    <property type="nucleotide sequence ID" value="NZ_CP159218.1"/>
</dbReference>
<evidence type="ECO:0000256" key="5">
    <source>
        <dbReference type="ARBA" id="ARBA00022840"/>
    </source>
</evidence>
<name>A0AAU8DRC8_9ACTN</name>
<accession>A0AAU8DRC8</accession>
<dbReference type="CDD" id="cd03230">
    <property type="entry name" value="ABC_DR_subfamily_A"/>
    <property type="match status" value="1"/>
</dbReference>
<dbReference type="EMBL" id="CP159218">
    <property type="protein sequence ID" value="XCG64865.1"/>
    <property type="molecule type" value="Genomic_DNA"/>
</dbReference>
<evidence type="ECO:0000256" key="3">
    <source>
        <dbReference type="ARBA" id="ARBA00022475"/>
    </source>
</evidence>
<dbReference type="InterPro" id="IPR003439">
    <property type="entry name" value="ABC_transporter-like_ATP-bd"/>
</dbReference>
<evidence type="ECO:0000256" key="7">
    <source>
        <dbReference type="ARBA" id="ARBA00023136"/>
    </source>
</evidence>
<dbReference type="PROSITE" id="PS50893">
    <property type="entry name" value="ABC_TRANSPORTER_2"/>
    <property type="match status" value="1"/>
</dbReference>
<dbReference type="PROSITE" id="PS00211">
    <property type="entry name" value="ABC_TRANSPORTER_1"/>
    <property type="match status" value="1"/>
</dbReference>
<dbReference type="InterPro" id="IPR050763">
    <property type="entry name" value="ABC_transporter_ATP-binding"/>
</dbReference>
<evidence type="ECO:0000256" key="6">
    <source>
        <dbReference type="ARBA" id="ARBA00022967"/>
    </source>
</evidence>
<reference evidence="10" key="1">
    <citation type="submission" date="2024-05" db="EMBL/GenBank/DDBJ databases">
        <authorList>
            <person name="Cai S.Y."/>
            <person name="Jin L.M."/>
            <person name="Li H.R."/>
        </authorList>
    </citation>
    <scope>NUCLEOTIDE SEQUENCE</scope>
    <source>
        <strain evidence="10">A5-74</strain>
    </source>
</reference>
<dbReference type="GO" id="GO:0005524">
    <property type="term" value="F:ATP binding"/>
    <property type="evidence" value="ECO:0007669"/>
    <property type="project" value="UniProtKB-KW"/>
</dbReference>
<dbReference type="GO" id="GO:0046677">
    <property type="term" value="P:response to antibiotic"/>
    <property type="evidence" value="ECO:0007669"/>
    <property type="project" value="UniProtKB-KW"/>
</dbReference>
<keyword evidence="6" id="KW-1278">Translocase</keyword>
<keyword evidence="4" id="KW-0547">Nucleotide-binding</keyword>
<dbReference type="SUPFAM" id="SSF52540">
    <property type="entry name" value="P-loop containing nucleoside triphosphate hydrolases"/>
    <property type="match status" value="1"/>
</dbReference>